<dbReference type="GO" id="GO:0004640">
    <property type="term" value="F:phosphoribosylanthranilate isomerase activity"/>
    <property type="evidence" value="ECO:0007669"/>
    <property type="project" value="TreeGrafter"/>
</dbReference>
<comment type="caution">
    <text evidence="11">The sequence shown here is derived from an EMBL/GenBank/DDBJ whole genome shotgun (WGS) entry which is preliminary data.</text>
</comment>
<dbReference type="Pfam" id="PF00218">
    <property type="entry name" value="IGPS"/>
    <property type="match status" value="1"/>
</dbReference>
<keyword evidence="8" id="KW-0456">Lyase</keyword>
<accession>A0A835YV94</accession>
<reference evidence="11" key="1">
    <citation type="submission" date="2021-02" db="EMBL/GenBank/DDBJ databases">
        <title>First Annotated Genome of the Yellow-green Alga Tribonema minus.</title>
        <authorList>
            <person name="Mahan K.M."/>
        </authorList>
    </citation>
    <scope>NUCLEOTIDE SEQUENCE</scope>
    <source>
        <strain evidence="11">UTEX B ZZ1240</strain>
    </source>
</reference>
<dbReference type="GO" id="GO:0000162">
    <property type="term" value="P:L-tryptophan biosynthetic process"/>
    <property type="evidence" value="ECO:0007669"/>
    <property type="project" value="UniProtKB-UniPathway"/>
</dbReference>
<evidence type="ECO:0000313" key="11">
    <source>
        <dbReference type="EMBL" id="KAG5181604.1"/>
    </source>
</evidence>
<evidence type="ECO:0000313" key="12">
    <source>
        <dbReference type="Proteomes" id="UP000664859"/>
    </source>
</evidence>
<keyword evidence="12" id="KW-1185">Reference proteome</keyword>
<evidence type="ECO:0000256" key="5">
    <source>
        <dbReference type="ARBA" id="ARBA00022793"/>
    </source>
</evidence>
<dbReference type="PANTHER" id="PTHR22854">
    <property type="entry name" value="TRYPTOPHAN BIOSYNTHESIS PROTEIN"/>
    <property type="match status" value="1"/>
</dbReference>
<keyword evidence="4" id="KW-0028">Amino-acid biosynthesis</keyword>
<dbReference type="Gene3D" id="3.20.20.70">
    <property type="entry name" value="Aldolase class I"/>
    <property type="match status" value="1"/>
</dbReference>
<feature type="signal peptide" evidence="9">
    <location>
        <begin position="1"/>
        <end position="18"/>
    </location>
</feature>
<dbReference type="SUPFAM" id="SSF51366">
    <property type="entry name" value="Ribulose-phoshate binding barrel"/>
    <property type="match status" value="1"/>
</dbReference>
<dbReference type="InterPro" id="IPR013798">
    <property type="entry name" value="Indole-3-glycerol_P_synth_dom"/>
</dbReference>
<dbReference type="EC" id="4.1.1.48" evidence="3"/>
<feature type="domain" description="Indole-3-glycerol phosphate synthase" evidence="10">
    <location>
        <begin position="98"/>
        <end position="254"/>
    </location>
</feature>
<evidence type="ECO:0000256" key="3">
    <source>
        <dbReference type="ARBA" id="ARBA00012362"/>
    </source>
</evidence>
<comment type="pathway">
    <text evidence="2">Amino-acid biosynthesis; L-tryptophan biosynthesis; L-tryptophan from chorismate: step 4/5.</text>
</comment>
<evidence type="ECO:0000256" key="4">
    <source>
        <dbReference type="ARBA" id="ARBA00022605"/>
    </source>
</evidence>
<dbReference type="OrthoDB" id="524799at2759"/>
<keyword evidence="7" id="KW-0057">Aromatic amino acid biosynthesis</keyword>
<protein>
    <recommendedName>
        <fullName evidence="3">indole-3-glycerol-phosphate synthase</fullName>
        <ecNumber evidence="3">4.1.1.48</ecNumber>
    </recommendedName>
</protein>
<evidence type="ECO:0000256" key="8">
    <source>
        <dbReference type="ARBA" id="ARBA00023239"/>
    </source>
</evidence>
<evidence type="ECO:0000256" key="7">
    <source>
        <dbReference type="ARBA" id="ARBA00023141"/>
    </source>
</evidence>
<dbReference type="PANTHER" id="PTHR22854:SF2">
    <property type="entry name" value="INDOLE-3-GLYCEROL-PHOSPHATE SYNTHASE"/>
    <property type="match status" value="1"/>
</dbReference>
<keyword evidence="6" id="KW-0822">Tryptophan biosynthesis</keyword>
<dbReference type="InterPro" id="IPR013785">
    <property type="entry name" value="Aldolase_TIM"/>
</dbReference>
<dbReference type="GO" id="GO:0004425">
    <property type="term" value="F:indole-3-glycerol-phosphate synthase activity"/>
    <property type="evidence" value="ECO:0007669"/>
    <property type="project" value="UniProtKB-EC"/>
</dbReference>
<keyword evidence="9" id="KW-0732">Signal</keyword>
<sequence>MRLVLAVQLLAALACVSAFSTVPSSRFVAARAASAWSSQTGVRGHAPVMALKGLAKKAKIAEVAKAKADLEASSPHSAVFEYLKQGQEGAAAKARPSVVTPVLRKMPGTLSVVAEYRRNLRSGFIASILEPELLSPMFRDGGASAVAIALDRNSGGCTEADVKAVIKEQSIAIGDFPGALPVITRDLVVDEFQVAHAKTLGAIGVTISMGLVGPERAAELVDFTGALDMEAIVQVTNQEEVEAALQLGATILSVTGNPPDEACDLKKHIPDSVLAIVHVDRRSDEGLDEIEDCWILRDSGYNCIWASEMLYKAGQMQAESVIAVIKAIRAKASVKYGRARGMSGRGEGAKEFLATLAT</sequence>
<name>A0A835YV94_9STRA</name>
<dbReference type="AlphaFoldDB" id="A0A835YV94"/>
<dbReference type="EMBL" id="JAFCMP010000312">
    <property type="protein sequence ID" value="KAG5181604.1"/>
    <property type="molecule type" value="Genomic_DNA"/>
</dbReference>
<feature type="chain" id="PRO_5032798839" description="indole-3-glycerol-phosphate synthase" evidence="9">
    <location>
        <begin position="19"/>
        <end position="358"/>
    </location>
</feature>
<keyword evidence="5" id="KW-0210">Decarboxylase</keyword>
<evidence type="ECO:0000256" key="9">
    <source>
        <dbReference type="SAM" id="SignalP"/>
    </source>
</evidence>
<organism evidence="11 12">
    <name type="scientific">Tribonema minus</name>
    <dbReference type="NCBI Taxonomy" id="303371"/>
    <lineage>
        <taxon>Eukaryota</taxon>
        <taxon>Sar</taxon>
        <taxon>Stramenopiles</taxon>
        <taxon>Ochrophyta</taxon>
        <taxon>PX clade</taxon>
        <taxon>Xanthophyceae</taxon>
        <taxon>Tribonematales</taxon>
        <taxon>Tribonemataceae</taxon>
        <taxon>Tribonema</taxon>
    </lineage>
</organism>
<gene>
    <name evidence="11" type="ORF">JKP88DRAFT_270039</name>
</gene>
<dbReference type="UniPathway" id="UPA00035">
    <property type="reaction ID" value="UER00043"/>
</dbReference>
<comment type="catalytic activity">
    <reaction evidence="1">
        <text>1-(2-carboxyphenylamino)-1-deoxy-D-ribulose 5-phosphate + H(+) = (1S,2R)-1-C-(indol-3-yl)glycerol 3-phosphate + CO2 + H2O</text>
        <dbReference type="Rhea" id="RHEA:23476"/>
        <dbReference type="ChEBI" id="CHEBI:15377"/>
        <dbReference type="ChEBI" id="CHEBI:15378"/>
        <dbReference type="ChEBI" id="CHEBI:16526"/>
        <dbReference type="ChEBI" id="CHEBI:58613"/>
        <dbReference type="ChEBI" id="CHEBI:58866"/>
        <dbReference type="EC" id="4.1.1.48"/>
    </reaction>
</comment>
<dbReference type="InterPro" id="IPR045186">
    <property type="entry name" value="Indole-3-glycerol_P_synth"/>
</dbReference>
<dbReference type="Proteomes" id="UP000664859">
    <property type="component" value="Unassembled WGS sequence"/>
</dbReference>
<evidence type="ECO:0000256" key="6">
    <source>
        <dbReference type="ARBA" id="ARBA00022822"/>
    </source>
</evidence>
<evidence type="ECO:0000259" key="10">
    <source>
        <dbReference type="Pfam" id="PF00218"/>
    </source>
</evidence>
<evidence type="ECO:0000256" key="1">
    <source>
        <dbReference type="ARBA" id="ARBA00001633"/>
    </source>
</evidence>
<dbReference type="PROSITE" id="PS51257">
    <property type="entry name" value="PROKAR_LIPOPROTEIN"/>
    <property type="match status" value="1"/>
</dbReference>
<proteinExistence type="predicted"/>
<evidence type="ECO:0000256" key="2">
    <source>
        <dbReference type="ARBA" id="ARBA00004696"/>
    </source>
</evidence>
<dbReference type="InterPro" id="IPR011060">
    <property type="entry name" value="RibuloseP-bd_barrel"/>
</dbReference>